<keyword evidence="3" id="KW-1185">Reference proteome</keyword>
<sequence>MSPSYQIQPWKGSQESFLKKVAFRSKSTEEKRSKLASRGPVNEEVQNENLPKELGELSNVQVTKDPQLTIKEIVISDQLKELIKEVVQDQVECIAQPLYSSVKPCSYRIDHLKMPSNYQPSTFQQLDGKENPCQLAVHFVETYNNIRTNGDLMRSLTLNCKERLSESSALDICIQGMNWGLCCILQGIKPKTFEKLATRTHYMELSMTIPKNLKPLIQDSKRGKEKQHNCKRGKNIPSLGESKQPMAINSKSINLLEMKWPEEVDKVDDPNYCKCHRLVNHPFEKCFILKDKILHLYKDGKIKFKEEAVSSHLTSIKMAHILYSMMKFGFFYPIILTSDASLKINLQENKDKHLPQKDNHDDYWTLVTHRKSRRKKPITLNKFMAHSFRDEDLILVTCNHIGDDGDFKGEEKFDTKGLQVDDHSAVPKINFTDVDLLLGSTPHNRHLFVIGYICKKKMN</sequence>
<evidence type="ECO:0000313" key="3">
    <source>
        <dbReference type="Proteomes" id="UP000323506"/>
    </source>
</evidence>
<proteinExistence type="predicted"/>
<feature type="region of interest" description="Disordered" evidence="1">
    <location>
        <begin position="24"/>
        <end position="44"/>
    </location>
</feature>
<organism evidence="2 3">
    <name type="scientific">Gossypium darwinii</name>
    <name type="common">Darwin's cotton</name>
    <name type="synonym">Gossypium barbadense var. darwinii</name>
    <dbReference type="NCBI Taxonomy" id="34276"/>
    <lineage>
        <taxon>Eukaryota</taxon>
        <taxon>Viridiplantae</taxon>
        <taxon>Streptophyta</taxon>
        <taxon>Embryophyta</taxon>
        <taxon>Tracheophyta</taxon>
        <taxon>Spermatophyta</taxon>
        <taxon>Magnoliopsida</taxon>
        <taxon>eudicotyledons</taxon>
        <taxon>Gunneridae</taxon>
        <taxon>Pentapetalae</taxon>
        <taxon>rosids</taxon>
        <taxon>malvids</taxon>
        <taxon>Malvales</taxon>
        <taxon>Malvaceae</taxon>
        <taxon>Malvoideae</taxon>
        <taxon>Gossypium</taxon>
    </lineage>
</organism>
<gene>
    <name evidence="2" type="ORF">ES288_D04G064600v1</name>
</gene>
<reference evidence="2 3" key="1">
    <citation type="submission" date="2019-06" db="EMBL/GenBank/DDBJ databases">
        <title>WGS assembly of Gossypium darwinii.</title>
        <authorList>
            <person name="Chen Z.J."/>
            <person name="Sreedasyam A."/>
            <person name="Ando A."/>
            <person name="Song Q."/>
            <person name="De L."/>
            <person name="Hulse-Kemp A."/>
            <person name="Ding M."/>
            <person name="Ye W."/>
            <person name="Kirkbride R."/>
            <person name="Jenkins J."/>
            <person name="Plott C."/>
            <person name="Lovell J."/>
            <person name="Lin Y.-M."/>
            <person name="Vaughn R."/>
            <person name="Liu B."/>
            <person name="Li W."/>
            <person name="Simpson S."/>
            <person name="Scheffler B."/>
            <person name="Saski C."/>
            <person name="Grover C."/>
            <person name="Hu G."/>
            <person name="Conover J."/>
            <person name="Carlson J."/>
            <person name="Shu S."/>
            <person name="Boston L."/>
            <person name="Williams M."/>
            <person name="Peterson D."/>
            <person name="Mcgee K."/>
            <person name="Jones D."/>
            <person name="Wendel J."/>
            <person name="Stelly D."/>
            <person name="Grimwood J."/>
            <person name="Schmutz J."/>
        </authorList>
    </citation>
    <scope>NUCLEOTIDE SEQUENCE [LARGE SCALE GENOMIC DNA]</scope>
    <source>
        <strain evidence="2">1808015.09</strain>
    </source>
</reference>
<dbReference type="AlphaFoldDB" id="A0A5D2CTS2"/>
<dbReference type="PANTHER" id="PTHR33437">
    <property type="entry name" value="OS06G0361200 PROTEIN"/>
    <property type="match status" value="1"/>
</dbReference>
<protein>
    <submittedName>
        <fullName evidence="2">Uncharacterized protein</fullName>
    </submittedName>
</protein>
<dbReference type="EMBL" id="CM017704">
    <property type="protein sequence ID" value="TYG72989.1"/>
    <property type="molecule type" value="Genomic_DNA"/>
</dbReference>
<name>A0A5D2CTS2_GOSDA</name>
<evidence type="ECO:0000313" key="2">
    <source>
        <dbReference type="EMBL" id="TYG72989.1"/>
    </source>
</evidence>
<evidence type="ECO:0000256" key="1">
    <source>
        <dbReference type="SAM" id="MobiDB-lite"/>
    </source>
</evidence>
<dbReference type="Proteomes" id="UP000323506">
    <property type="component" value="Chromosome D04"/>
</dbReference>
<accession>A0A5D2CTS2</accession>
<dbReference type="PANTHER" id="PTHR33437:SF2">
    <property type="entry name" value="OS06G0361200 PROTEIN"/>
    <property type="match status" value="1"/>
</dbReference>